<dbReference type="InterPro" id="IPR018085">
    <property type="entry name" value="Ura-DNA_Glyclase_AS"/>
</dbReference>
<dbReference type="NCBIfam" id="NF003588">
    <property type="entry name" value="PRK05254.1-1"/>
    <property type="match status" value="1"/>
</dbReference>
<reference evidence="12" key="1">
    <citation type="submission" date="2022-08" db="EMBL/GenBank/DDBJ databases">
        <title>Complete genome sequence of Mycoplasma molare type strain H 542.</title>
        <authorList>
            <person name="Spergser J."/>
        </authorList>
    </citation>
    <scope>NUCLEOTIDE SEQUENCE</scope>
    <source>
        <strain evidence="12">H 542</strain>
    </source>
</reference>
<dbReference type="InterPro" id="IPR005122">
    <property type="entry name" value="Uracil-DNA_glycosylase-like"/>
</dbReference>
<proteinExistence type="inferred from homology"/>
<keyword evidence="13" id="KW-1185">Reference proteome</keyword>
<evidence type="ECO:0000256" key="2">
    <source>
        <dbReference type="ARBA" id="ARBA00002631"/>
    </source>
</evidence>
<evidence type="ECO:0000256" key="7">
    <source>
        <dbReference type="ARBA" id="ARBA00023204"/>
    </source>
</evidence>
<evidence type="ECO:0000256" key="8">
    <source>
        <dbReference type="HAMAP-Rule" id="MF_00148"/>
    </source>
</evidence>
<comment type="catalytic activity">
    <reaction evidence="1 8 10">
        <text>Hydrolyzes single-stranded DNA or mismatched double-stranded DNA and polynucleotides, releasing free uracil.</text>
        <dbReference type="EC" id="3.2.2.27"/>
    </reaction>
</comment>
<organism evidence="12 13">
    <name type="scientific">Mesomycoplasma molare</name>
    <dbReference type="NCBI Taxonomy" id="171288"/>
    <lineage>
        <taxon>Bacteria</taxon>
        <taxon>Bacillati</taxon>
        <taxon>Mycoplasmatota</taxon>
        <taxon>Mycoplasmoidales</taxon>
        <taxon>Metamycoplasmataceae</taxon>
        <taxon>Mesomycoplasma</taxon>
    </lineage>
</organism>
<dbReference type="NCBIfam" id="NF003592">
    <property type="entry name" value="PRK05254.1-5"/>
    <property type="match status" value="1"/>
</dbReference>
<feature type="active site" description="Proton acceptor" evidence="8 9">
    <location>
        <position position="63"/>
    </location>
</feature>
<dbReference type="NCBIfam" id="NF003589">
    <property type="entry name" value="PRK05254.1-2"/>
    <property type="match status" value="1"/>
</dbReference>
<dbReference type="NCBIfam" id="TIGR00628">
    <property type="entry name" value="ung"/>
    <property type="match status" value="1"/>
</dbReference>
<comment type="similarity">
    <text evidence="3 8 10">Belongs to the uracil-DNA glycosylase (UDG) superfamily. UNG family.</text>
</comment>
<dbReference type="SMART" id="SM00986">
    <property type="entry name" value="UDG"/>
    <property type="match status" value="1"/>
</dbReference>
<evidence type="ECO:0000256" key="4">
    <source>
        <dbReference type="ARBA" id="ARBA00012030"/>
    </source>
</evidence>
<gene>
    <name evidence="8" type="primary">ung</name>
    <name evidence="12" type="ORF">NX772_02130</name>
</gene>
<dbReference type="EMBL" id="CP103423">
    <property type="protein sequence ID" value="UWD33887.1"/>
    <property type="molecule type" value="Genomic_DNA"/>
</dbReference>
<dbReference type="PANTHER" id="PTHR11264">
    <property type="entry name" value="URACIL-DNA GLYCOSYLASE"/>
    <property type="match status" value="1"/>
</dbReference>
<dbReference type="Gene3D" id="3.40.470.10">
    <property type="entry name" value="Uracil-DNA glycosylase-like domain"/>
    <property type="match status" value="1"/>
</dbReference>
<evidence type="ECO:0000256" key="6">
    <source>
        <dbReference type="ARBA" id="ARBA00022801"/>
    </source>
</evidence>
<dbReference type="HAMAP" id="MF_00148">
    <property type="entry name" value="UDG"/>
    <property type="match status" value="1"/>
</dbReference>
<keyword evidence="7 8" id="KW-0234">DNA repair</keyword>
<dbReference type="SUPFAM" id="SSF52141">
    <property type="entry name" value="Uracil-DNA glycosylase-like"/>
    <property type="match status" value="1"/>
</dbReference>
<dbReference type="PANTHER" id="PTHR11264:SF0">
    <property type="entry name" value="URACIL-DNA GLYCOSYLASE"/>
    <property type="match status" value="1"/>
</dbReference>
<dbReference type="InterPro" id="IPR036895">
    <property type="entry name" value="Uracil-DNA_glycosylase-like_sf"/>
</dbReference>
<evidence type="ECO:0000259" key="11">
    <source>
        <dbReference type="SMART" id="SM00986"/>
    </source>
</evidence>
<evidence type="ECO:0000313" key="12">
    <source>
        <dbReference type="EMBL" id="UWD33887.1"/>
    </source>
</evidence>
<dbReference type="EC" id="3.2.2.27" evidence="4 8"/>
<keyword evidence="8" id="KW-0963">Cytoplasm</keyword>
<dbReference type="Proteomes" id="UP001058364">
    <property type="component" value="Chromosome"/>
</dbReference>
<dbReference type="CDD" id="cd10027">
    <property type="entry name" value="UDG-F1-like"/>
    <property type="match status" value="1"/>
</dbReference>
<accession>A0ABY5TT91</accession>
<evidence type="ECO:0000256" key="1">
    <source>
        <dbReference type="ARBA" id="ARBA00001400"/>
    </source>
</evidence>
<dbReference type="PROSITE" id="PS00130">
    <property type="entry name" value="U_DNA_GLYCOSYLASE"/>
    <property type="match status" value="1"/>
</dbReference>
<dbReference type="SMART" id="SM00987">
    <property type="entry name" value="UreE_C"/>
    <property type="match status" value="1"/>
</dbReference>
<keyword evidence="5 8" id="KW-0227">DNA damage</keyword>
<keyword evidence="12" id="KW-0326">Glycosidase</keyword>
<keyword evidence="6 8" id="KW-0378">Hydrolase</keyword>
<evidence type="ECO:0000313" key="13">
    <source>
        <dbReference type="Proteomes" id="UP001058364"/>
    </source>
</evidence>
<evidence type="ECO:0000256" key="10">
    <source>
        <dbReference type="RuleBase" id="RU003780"/>
    </source>
</evidence>
<protein>
    <recommendedName>
        <fullName evidence="4 8">Uracil-DNA glycosylase</fullName>
        <shortName evidence="8">UDG</shortName>
        <ecNumber evidence="4 8">3.2.2.27</ecNumber>
    </recommendedName>
</protein>
<feature type="domain" description="Uracil-DNA glycosylase-like" evidence="11">
    <location>
        <begin position="48"/>
        <end position="208"/>
    </location>
</feature>
<name>A0ABY5TT91_9BACT</name>
<evidence type="ECO:0000256" key="3">
    <source>
        <dbReference type="ARBA" id="ARBA00008184"/>
    </source>
</evidence>
<dbReference type="RefSeq" id="WP_027123547.1">
    <property type="nucleotide sequence ID" value="NZ_CP103423.1"/>
</dbReference>
<dbReference type="GO" id="GO:0004844">
    <property type="term" value="F:uracil DNA N-glycosylase activity"/>
    <property type="evidence" value="ECO:0007669"/>
    <property type="project" value="UniProtKB-EC"/>
</dbReference>
<comment type="subcellular location">
    <subcellularLocation>
        <location evidence="8">Cytoplasm</location>
    </subcellularLocation>
</comment>
<evidence type="ECO:0000256" key="5">
    <source>
        <dbReference type="ARBA" id="ARBA00022763"/>
    </source>
</evidence>
<sequence>MLKKEEIDIFLDKERRKKYFMKLSYFLEKEYKNKKIYPNKIDIFKALEVTNFENLKLVIIGQDPYHTKDVADGLAFSSKINKIPPSLKNIFKEVKNSYPNFKVTRNPSLEDWSKQGILLWNMVLTVEESKPGSHYDKGWEQFSINFLNFLIEKEEKIIFLLLGNKAQKLKNIIDLKSQIILEYSHPSPFSYSKSFKNSKVFKKINILLKNMKKEEINW</sequence>
<dbReference type="Pfam" id="PF03167">
    <property type="entry name" value="UDG"/>
    <property type="match status" value="1"/>
</dbReference>
<comment type="function">
    <text evidence="2 8 10">Excises uracil residues from the DNA which can arise as a result of misincorporation of dUMP residues by DNA polymerase or due to deamination of cytosine.</text>
</comment>
<evidence type="ECO:0000256" key="9">
    <source>
        <dbReference type="PROSITE-ProRule" id="PRU10072"/>
    </source>
</evidence>
<dbReference type="InterPro" id="IPR002043">
    <property type="entry name" value="UDG_fam1"/>
</dbReference>